<dbReference type="Pfam" id="PF00076">
    <property type="entry name" value="RRM_1"/>
    <property type="match status" value="1"/>
</dbReference>
<dbReference type="EMBL" id="SDRB02001435">
    <property type="protein sequence ID" value="THG21326.1"/>
    <property type="molecule type" value="Genomic_DNA"/>
</dbReference>
<proteinExistence type="predicted"/>
<dbReference type="AlphaFoldDB" id="A0A4S4EY04"/>
<name>A0A4S4EY04_CAMSN</name>
<evidence type="ECO:0000256" key="1">
    <source>
        <dbReference type="PROSITE-ProRule" id="PRU00176"/>
    </source>
</evidence>
<evidence type="ECO:0000313" key="3">
    <source>
        <dbReference type="EMBL" id="THG21326.1"/>
    </source>
</evidence>
<dbReference type="Gene3D" id="3.30.70.330">
    <property type="match status" value="1"/>
</dbReference>
<gene>
    <name evidence="3" type="ORF">TEA_015101</name>
</gene>
<feature type="domain" description="RRM" evidence="2">
    <location>
        <begin position="1"/>
        <end position="68"/>
    </location>
</feature>
<dbReference type="PROSITE" id="PS50102">
    <property type="entry name" value="RRM"/>
    <property type="match status" value="1"/>
</dbReference>
<dbReference type="InterPro" id="IPR000504">
    <property type="entry name" value="RRM_dom"/>
</dbReference>
<reference evidence="3 4" key="1">
    <citation type="journal article" date="2018" name="Proc. Natl. Acad. Sci. U.S.A.">
        <title>Draft genome sequence of Camellia sinensis var. sinensis provides insights into the evolution of the tea genome and tea quality.</title>
        <authorList>
            <person name="Wei C."/>
            <person name="Yang H."/>
            <person name="Wang S."/>
            <person name="Zhao J."/>
            <person name="Liu C."/>
            <person name="Gao L."/>
            <person name="Xia E."/>
            <person name="Lu Y."/>
            <person name="Tai Y."/>
            <person name="She G."/>
            <person name="Sun J."/>
            <person name="Cao H."/>
            <person name="Tong W."/>
            <person name="Gao Q."/>
            <person name="Li Y."/>
            <person name="Deng W."/>
            <person name="Jiang X."/>
            <person name="Wang W."/>
            <person name="Chen Q."/>
            <person name="Zhang S."/>
            <person name="Li H."/>
            <person name="Wu J."/>
            <person name="Wang P."/>
            <person name="Li P."/>
            <person name="Shi C."/>
            <person name="Zheng F."/>
            <person name="Jian J."/>
            <person name="Huang B."/>
            <person name="Shan D."/>
            <person name="Shi M."/>
            <person name="Fang C."/>
            <person name="Yue Y."/>
            <person name="Li F."/>
            <person name="Li D."/>
            <person name="Wei S."/>
            <person name="Han B."/>
            <person name="Jiang C."/>
            <person name="Yin Y."/>
            <person name="Xia T."/>
            <person name="Zhang Z."/>
            <person name="Bennetzen J.L."/>
            <person name="Zhao S."/>
            <person name="Wan X."/>
        </authorList>
    </citation>
    <scope>NUCLEOTIDE SEQUENCE [LARGE SCALE GENOMIC DNA]</scope>
    <source>
        <strain evidence="4">cv. Shuchazao</strain>
        <tissue evidence="3">Leaf</tissue>
    </source>
</reference>
<dbReference type="CDD" id="cd00590">
    <property type="entry name" value="RRM_SF"/>
    <property type="match status" value="1"/>
</dbReference>
<evidence type="ECO:0000313" key="4">
    <source>
        <dbReference type="Proteomes" id="UP000306102"/>
    </source>
</evidence>
<dbReference type="STRING" id="542762.A0A4S4EY04"/>
<dbReference type="SUPFAM" id="SSF54928">
    <property type="entry name" value="RNA-binding domain, RBD"/>
    <property type="match status" value="1"/>
</dbReference>
<keyword evidence="1" id="KW-0694">RNA-binding</keyword>
<dbReference type="InterPro" id="IPR035979">
    <property type="entry name" value="RBD_domain_sf"/>
</dbReference>
<sequence length="147" mass="16852">MGAKGMSKLFSNFGAVLDAYIPHKRRRSTGSRFGFIRYGCPIAANMALQKANGLWCGDKALKVKMAEFRKEYETKQSKSQQVQKRWVKEGIHSVHDTHQGRKSYADVVRGRDLQSNSGRIIKLKILRRSYRDEDMEISQLESVVEDN</sequence>
<keyword evidence="4" id="KW-1185">Reference proteome</keyword>
<dbReference type="Proteomes" id="UP000306102">
    <property type="component" value="Unassembled WGS sequence"/>
</dbReference>
<protein>
    <recommendedName>
        <fullName evidence="2">RRM domain-containing protein</fullName>
    </recommendedName>
</protein>
<dbReference type="GO" id="GO:0003723">
    <property type="term" value="F:RNA binding"/>
    <property type="evidence" value="ECO:0007669"/>
    <property type="project" value="UniProtKB-UniRule"/>
</dbReference>
<organism evidence="3 4">
    <name type="scientific">Camellia sinensis var. sinensis</name>
    <name type="common">China tea</name>
    <dbReference type="NCBI Taxonomy" id="542762"/>
    <lineage>
        <taxon>Eukaryota</taxon>
        <taxon>Viridiplantae</taxon>
        <taxon>Streptophyta</taxon>
        <taxon>Embryophyta</taxon>
        <taxon>Tracheophyta</taxon>
        <taxon>Spermatophyta</taxon>
        <taxon>Magnoliopsida</taxon>
        <taxon>eudicotyledons</taxon>
        <taxon>Gunneridae</taxon>
        <taxon>Pentapetalae</taxon>
        <taxon>asterids</taxon>
        <taxon>Ericales</taxon>
        <taxon>Theaceae</taxon>
        <taxon>Camellia</taxon>
    </lineage>
</organism>
<accession>A0A4S4EY04</accession>
<evidence type="ECO:0000259" key="2">
    <source>
        <dbReference type="PROSITE" id="PS50102"/>
    </source>
</evidence>
<dbReference type="InterPro" id="IPR012677">
    <property type="entry name" value="Nucleotide-bd_a/b_plait_sf"/>
</dbReference>
<comment type="caution">
    <text evidence="3">The sequence shown here is derived from an EMBL/GenBank/DDBJ whole genome shotgun (WGS) entry which is preliminary data.</text>
</comment>